<sequence>MMFLLARNQLCQVILHSKIVCTLEYNPDSRISIMNGSRSEEGEGISRHPSINVQGQEDKRIQFLERKLSESPKALSESAGRSECCIFRVHPGFTKVDVRLYQPRIVSIGPYHHGKPHLKTIQEHKWRFLARVIKRTTEAKGVGLKQYIEAVKGLEAEARLSYSEDITLKDNEFVEMLVLDGCFVVEMFRAFTGVIPFEKDDPFGSMQWIRFSLRDDFLCLENQIPFQVLEKLFTLTKMDGEKIPVLFLGENPDSNLSLIALHFFNTSGAFARKPEVLEAFLGDGLKGQHLLDILRRSYFPPGSGGQRKSGPEPGCFRRKHRKLKADLNIHCISGGRSFGRVVGHILQLPLVHPVSLSCPYSPNFHRRPDLLHHLSLLSSKTSKIGLNPLVSIWRIKDKDSYLCVAWSDFFNLWTCLTIHG</sequence>
<gene>
    <name evidence="1" type="ORF">CEPIT_LOCUS25352</name>
</gene>
<protein>
    <submittedName>
        <fullName evidence="1">Uncharacterized protein</fullName>
    </submittedName>
</protein>
<dbReference type="PANTHER" id="PTHR31170">
    <property type="entry name" value="BNAC04G53230D PROTEIN"/>
    <property type="match status" value="1"/>
</dbReference>
<evidence type="ECO:0000313" key="1">
    <source>
        <dbReference type="EMBL" id="CAH9123616.1"/>
    </source>
</evidence>
<dbReference type="Pfam" id="PF03140">
    <property type="entry name" value="DUF247"/>
    <property type="match status" value="1"/>
</dbReference>
<dbReference type="Proteomes" id="UP001152523">
    <property type="component" value="Unassembled WGS sequence"/>
</dbReference>
<organism evidence="1 2">
    <name type="scientific">Cuscuta epithymum</name>
    <dbReference type="NCBI Taxonomy" id="186058"/>
    <lineage>
        <taxon>Eukaryota</taxon>
        <taxon>Viridiplantae</taxon>
        <taxon>Streptophyta</taxon>
        <taxon>Embryophyta</taxon>
        <taxon>Tracheophyta</taxon>
        <taxon>Spermatophyta</taxon>
        <taxon>Magnoliopsida</taxon>
        <taxon>eudicotyledons</taxon>
        <taxon>Gunneridae</taxon>
        <taxon>Pentapetalae</taxon>
        <taxon>asterids</taxon>
        <taxon>lamiids</taxon>
        <taxon>Solanales</taxon>
        <taxon>Convolvulaceae</taxon>
        <taxon>Cuscuteae</taxon>
        <taxon>Cuscuta</taxon>
        <taxon>Cuscuta subgen. Cuscuta</taxon>
    </lineage>
</organism>
<dbReference type="AlphaFoldDB" id="A0AAV0EIH5"/>
<keyword evidence="2" id="KW-1185">Reference proteome</keyword>
<dbReference type="InterPro" id="IPR004158">
    <property type="entry name" value="DUF247_pln"/>
</dbReference>
<name>A0AAV0EIH5_9ASTE</name>
<dbReference type="EMBL" id="CAMAPF010000931">
    <property type="protein sequence ID" value="CAH9123616.1"/>
    <property type="molecule type" value="Genomic_DNA"/>
</dbReference>
<proteinExistence type="predicted"/>
<reference evidence="1" key="1">
    <citation type="submission" date="2022-07" db="EMBL/GenBank/DDBJ databases">
        <authorList>
            <person name="Macas J."/>
            <person name="Novak P."/>
            <person name="Neumann P."/>
        </authorList>
    </citation>
    <scope>NUCLEOTIDE SEQUENCE</scope>
</reference>
<dbReference type="PANTHER" id="PTHR31170:SF21">
    <property type="match status" value="1"/>
</dbReference>
<accession>A0AAV0EIH5</accession>
<evidence type="ECO:0000313" key="2">
    <source>
        <dbReference type="Proteomes" id="UP001152523"/>
    </source>
</evidence>
<comment type="caution">
    <text evidence="1">The sequence shown here is derived from an EMBL/GenBank/DDBJ whole genome shotgun (WGS) entry which is preliminary data.</text>
</comment>